<evidence type="ECO:0000313" key="2">
    <source>
        <dbReference type="EMBL" id="ESO00925.1"/>
    </source>
</evidence>
<protein>
    <recommendedName>
        <fullName evidence="5">Tetraspanin</fullName>
    </recommendedName>
</protein>
<sequence length="239" mass="27171">MYNNNSNYNNYNPMEPVTKRTLTTLNRTGQLITILIFIIAGLLTIFSILSMSYSIVQYTREIYFTSTVFGNNIMADSLIVALTAAAILFLSGIFGMYVIMLGAAFILFLTSLSQSAAFIFWWYCCGVEDESWGVYRSSAWYLNQSGIPEYTKPWVPLSCCVTNQYGRITNSRKCQFFLAGPPSKQSGQFNEAVYYRGCYMAGKRSMGEIGKFIIAFNLVMCLLLIVQMTMTIWFYFTHT</sequence>
<name>T1F990_HELRO</name>
<reference evidence="3" key="3">
    <citation type="submission" date="2015-06" db="UniProtKB">
        <authorList>
            <consortium name="EnsemblMetazoa"/>
        </authorList>
    </citation>
    <scope>IDENTIFICATION</scope>
</reference>
<dbReference type="KEGG" id="hro:HELRODRAFT_175421"/>
<dbReference type="EMBL" id="KB096864">
    <property type="protein sequence ID" value="ESO00925.1"/>
    <property type="molecule type" value="Genomic_DNA"/>
</dbReference>
<dbReference type="eggNOG" id="ENOG502T2MN">
    <property type="taxonomic scope" value="Eukaryota"/>
</dbReference>
<dbReference type="CTD" id="20205389"/>
<organism evidence="3 4">
    <name type="scientific">Helobdella robusta</name>
    <name type="common">Californian leech</name>
    <dbReference type="NCBI Taxonomy" id="6412"/>
    <lineage>
        <taxon>Eukaryota</taxon>
        <taxon>Metazoa</taxon>
        <taxon>Spiralia</taxon>
        <taxon>Lophotrochozoa</taxon>
        <taxon>Annelida</taxon>
        <taxon>Clitellata</taxon>
        <taxon>Hirudinea</taxon>
        <taxon>Rhynchobdellida</taxon>
        <taxon>Glossiphoniidae</taxon>
        <taxon>Helobdella</taxon>
    </lineage>
</organism>
<evidence type="ECO:0008006" key="5">
    <source>
        <dbReference type="Google" id="ProtNLM"/>
    </source>
</evidence>
<proteinExistence type="predicted"/>
<dbReference type="InParanoid" id="T1F990"/>
<evidence type="ECO:0000313" key="4">
    <source>
        <dbReference type="Proteomes" id="UP000015101"/>
    </source>
</evidence>
<dbReference type="OrthoDB" id="438211at2759"/>
<dbReference type="EMBL" id="AMQM01005272">
    <property type="status" value="NOT_ANNOTATED_CDS"/>
    <property type="molecule type" value="Genomic_DNA"/>
</dbReference>
<feature type="transmembrane region" description="Helical" evidence="1">
    <location>
        <begin position="105"/>
        <end position="124"/>
    </location>
</feature>
<feature type="transmembrane region" description="Helical" evidence="1">
    <location>
        <begin position="212"/>
        <end position="236"/>
    </location>
</feature>
<reference evidence="2 4" key="2">
    <citation type="journal article" date="2013" name="Nature">
        <title>Insights into bilaterian evolution from three spiralian genomes.</title>
        <authorList>
            <person name="Simakov O."/>
            <person name="Marletaz F."/>
            <person name="Cho S.J."/>
            <person name="Edsinger-Gonzales E."/>
            <person name="Havlak P."/>
            <person name="Hellsten U."/>
            <person name="Kuo D.H."/>
            <person name="Larsson T."/>
            <person name="Lv J."/>
            <person name="Arendt D."/>
            <person name="Savage R."/>
            <person name="Osoegawa K."/>
            <person name="de Jong P."/>
            <person name="Grimwood J."/>
            <person name="Chapman J.A."/>
            <person name="Shapiro H."/>
            <person name="Aerts A."/>
            <person name="Otillar R.P."/>
            <person name="Terry A.Y."/>
            <person name="Boore J.L."/>
            <person name="Grigoriev I.V."/>
            <person name="Lindberg D.R."/>
            <person name="Seaver E.C."/>
            <person name="Weisblat D.A."/>
            <person name="Putnam N.H."/>
            <person name="Rokhsar D.S."/>
        </authorList>
    </citation>
    <scope>NUCLEOTIDE SEQUENCE</scope>
</reference>
<dbReference type="GeneID" id="20205389"/>
<keyword evidence="1" id="KW-0472">Membrane</keyword>
<dbReference type="HOGENOM" id="CLU_1162256_0_0_1"/>
<dbReference type="AlphaFoldDB" id="T1F990"/>
<feature type="transmembrane region" description="Helical" evidence="1">
    <location>
        <begin position="31"/>
        <end position="56"/>
    </location>
</feature>
<evidence type="ECO:0000256" key="1">
    <source>
        <dbReference type="SAM" id="Phobius"/>
    </source>
</evidence>
<keyword evidence="1" id="KW-0812">Transmembrane</keyword>
<evidence type="ECO:0000313" key="3">
    <source>
        <dbReference type="EnsemblMetazoa" id="HelroP175421"/>
    </source>
</evidence>
<reference evidence="4" key="1">
    <citation type="submission" date="2012-12" db="EMBL/GenBank/DDBJ databases">
        <authorList>
            <person name="Hellsten U."/>
            <person name="Grimwood J."/>
            <person name="Chapman J.A."/>
            <person name="Shapiro H."/>
            <person name="Aerts A."/>
            <person name="Otillar R.P."/>
            <person name="Terry A.Y."/>
            <person name="Boore J.L."/>
            <person name="Simakov O."/>
            <person name="Marletaz F."/>
            <person name="Cho S.-J."/>
            <person name="Edsinger-Gonzales E."/>
            <person name="Havlak P."/>
            <person name="Kuo D.-H."/>
            <person name="Larsson T."/>
            <person name="Lv J."/>
            <person name="Arendt D."/>
            <person name="Savage R."/>
            <person name="Osoegawa K."/>
            <person name="de Jong P."/>
            <person name="Lindberg D.R."/>
            <person name="Seaver E.C."/>
            <person name="Weisblat D.A."/>
            <person name="Putnam N.H."/>
            <person name="Grigoriev I.V."/>
            <person name="Rokhsar D.S."/>
        </authorList>
    </citation>
    <scope>NUCLEOTIDE SEQUENCE</scope>
</reference>
<accession>T1F990</accession>
<dbReference type="Proteomes" id="UP000015101">
    <property type="component" value="Unassembled WGS sequence"/>
</dbReference>
<keyword evidence="4" id="KW-1185">Reference proteome</keyword>
<dbReference type="EnsemblMetazoa" id="HelroT175421">
    <property type="protein sequence ID" value="HelroP175421"/>
    <property type="gene ID" value="HelroG175421"/>
</dbReference>
<dbReference type="RefSeq" id="XP_009021096.1">
    <property type="nucleotide sequence ID" value="XM_009022848.1"/>
</dbReference>
<gene>
    <name evidence="3" type="primary">20205389</name>
    <name evidence="2" type="ORF">HELRODRAFT_175421</name>
</gene>
<feature type="transmembrane region" description="Helical" evidence="1">
    <location>
        <begin position="77"/>
        <end position="99"/>
    </location>
</feature>
<keyword evidence="1" id="KW-1133">Transmembrane helix</keyword>